<dbReference type="AlphaFoldDB" id="A0A1E7FNR5"/>
<dbReference type="SUPFAM" id="SSF53254">
    <property type="entry name" value="Phosphoglycerate mutase-like"/>
    <property type="match status" value="1"/>
</dbReference>
<feature type="region of interest" description="Disordered" evidence="1">
    <location>
        <begin position="244"/>
        <end position="271"/>
    </location>
</feature>
<evidence type="ECO:0000313" key="3">
    <source>
        <dbReference type="Proteomes" id="UP000095751"/>
    </source>
</evidence>
<sequence>MPEIVDRMPDPFPSKKNLKHKYYMLRHGQSTANIAEIISSSRSLAYSDKHGLTSVGYEQGKESANQLLDVLEQDIIQAGQKQNKIIFISSPFARAKQTAIACIDGLMNNKDNQQKVETMGLTIEKDITFEHGLMERYFGRLDDDSIYTYGYVWPMDAINVTHTAFDVESVAAVCTRLSQVVERCEEKYCDDETIQHHIVWVSHADVLQIGQLYAANAENVGRFSSYRFKNGEVRAVKFTTDSLPDPSPLEAPKRGTTRYTELSEITTTTSS</sequence>
<dbReference type="GO" id="GO:0003824">
    <property type="term" value="F:catalytic activity"/>
    <property type="evidence" value="ECO:0007669"/>
    <property type="project" value="InterPro"/>
</dbReference>
<dbReference type="InterPro" id="IPR029033">
    <property type="entry name" value="His_PPase_superfam"/>
</dbReference>
<dbReference type="CDD" id="cd07067">
    <property type="entry name" value="HP_PGM_like"/>
    <property type="match status" value="1"/>
</dbReference>
<organism evidence="2 3">
    <name type="scientific">Fragilariopsis cylindrus CCMP1102</name>
    <dbReference type="NCBI Taxonomy" id="635003"/>
    <lineage>
        <taxon>Eukaryota</taxon>
        <taxon>Sar</taxon>
        <taxon>Stramenopiles</taxon>
        <taxon>Ochrophyta</taxon>
        <taxon>Bacillariophyta</taxon>
        <taxon>Bacillariophyceae</taxon>
        <taxon>Bacillariophycidae</taxon>
        <taxon>Bacillariales</taxon>
        <taxon>Bacillariaceae</taxon>
        <taxon>Fragilariopsis</taxon>
    </lineage>
</organism>
<dbReference type="InterPro" id="IPR001345">
    <property type="entry name" value="PG/BPGM_mutase_AS"/>
</dbReference>
<dbReference type="Proteomes" id="UP000095751">
    <property type="component" value="Unassembled WGS sequence"/>
</dbReference>
<name>A0A1E7FNR5_9STRA</name>
<reference evidence="2 3" key="1">
    <citation type="submission" date="2016-09" db="EMBL/GenBank/DDBJ databases">
        <title>Extensive genetic diversity and differential bi-allelic expression allows diatom success in the polar Southern Ocean.</title>
        <authorList>
            <consortium name="DOE Joint Genome Institute"/>
            <person name="Mock T."/>
            <person name="Otillar R.P."/>
            <person name="Strauss J."/>
            <person name="Dupont C."/>
            <person name="Frickenhaus S."/>
            <person name="Maumus F."/>
            <person name="Mcmullan M."/>
            <person name="Sanges R."/>
            <person name="Schmutz J."/>
            <person name="Toseland A."/>
            <person name="Valas R."/>
            <person name="Veluchamy A."/>
            <person name="Ward B.J."/>
            <person name="Allen A."/>
            <person name="Barry K."/>
            <person name="Falciatore A."/>
            <person name="Ferrante M."/>
            <person name="Fortunato A.E."/>
            <person name="Gloeckner G."/>
            <person name="Gruber A."/>
            <person name="Hipkin R."/>
            <person name="Janech M."/>
            <person name="Kroth P."/>
            <person name="Leese F."/>
            <person name="Lindquist E."/>
            <person name="Lyon B.R."/>
            <person name="Martin J."/>
            <person name="Mayer C."/>
            <person name="Parker M."/>
            <person name="Quesneville H."/>
            <person name="Raymond J."/>
            <person name="Uhlig C."/>
            <person name="Valentin K.U."/>
            <person name="Worden A.Z."/>
            <person name="Armbrust E.V."/>
            <person name="Bowler C."/>
            <person name="Green B."/>
            <person name="Moulton V."/>
            <person name="Van Oosterhout C."/>
            <person name="Grigoriev I."/>
        </authorList>
    </citation>
    <scope>NUCLEOTIDE SEQUENCE [LARGE SCALE GENOMIC DNA]</scope>
    <source>
        <strain evidence="2 3">CCMP1102</strain>
    </source>
</reference>
<evidence type="ECO:0000313" key="2">
    <source>
        <dbReference type="EMBL" id="OEU19776.1"/>
    </source>
</evidence>
<dbReference type="InParanoid" id="A0A1E7FNR5"/>
<gene>
    <name evidence="2" type="ORF">FRACYDRAFT_182543</name>
</gene>
<protein>
    <submittedName>
        <fullName evidence="2">Phosphoglycerate mutase-like protein</fullName>
    </submittedName>
</protein>
<accession>A0A1E7FNR5</accession>
<dbReference type="PANTHER" id="PTHR47821">
    <property type="entry name" value="PHOSPHOGLYCERATE MUTASE FAMILY PROTEIN"/>
    <property type="match status" value="1"/>
</dbReference>
<dbReference type="KEGG" id="fcy:FRACYDRAFT_182543"/>
<keyword evidence="3" id="KW-1185">Reference proteome</keyword>
<dbReference type="EMBL" id="KV784355">
    <property type="protein sequence ID" value="OEU19776.1"/>
    <property type="molecule type" value="Genomic_DNA"/>
</dbReference>
<dbReference type="Pfam" id="PF00300">
    <property type="entry name" value="His_Phos_1"/>
    <property type="match status" value="1"/>
</dbReference>
<dbReference type="Gene3D" id="3.40.50.1240">
    <property type="entry name" value="Phosphoglycerate mutase-like"/>
    <property type="match status" value="1"/>
</dbReference>
<dbReference type="InterPro" id="IPR013078">
    <property type="entry name" value="His_Pase_superF_clade-1"/>
</dbReference>
<proteinExistence type="predicted"/>
<dbReference type="PANTHER" id="PTHR47821:SF2">
    <property type="entry name" value="PHOSPHOGLYCERATE MUTASE FAMILY PROTEIN"/>
    <property type="match status" value="1"/>
</dbReference>
<evidence type="ECO:0000256" key="1">
    <source>
        <dbReference type="SAM" id="MobiDB-lite"/>
    </source>
</evidence>
<dbReference type="PROSITE" id="PS00175">
    <property type="entry name" value="PG_MUTASE"/>
    <property type="match status" value="1"/>
</dbReference>
<feature type="compositionally biased region" description="Low complexity" evidence="1">
    <location>
        <begin position="257"/>
        <end position="271"/>
    </location>
</feature>
<dbReference type="OrthoDB" id="354304at2759"/>